<evidence type="ECO:0000256" key="7">
    <source>
        <dbReference type="ARBA" id="ARBA00023136"/>
    </source>
</evidence>
<dbReference type="EMBL" id="SRHY01000026">
    <property type="protein sequence ID" value="TFJ92246.1"/>
    <property type="molecule type" value="Genomic_DNA"/>
</dbReference>
<organism evidence="9 10">
    <name type="scientific">Lentibacillus salicampi</name>
    <dbReference type="NCBI Taxonomy" id="175306"/>
    <lineage>
        <taxon>Bacteria</taxon>
        <taxon>Bacillati</taxon>
        <taxon>Bacillota</taxon>
        <taxon>Bacilli</taxon>
        <taxon>Bacillales</taxon>
        <taxon>Bacillaceae</taxon>
        <taxon>Lentibacillus</taxon>
    </lineage>
</organism>
<dbReference type="InterPro" id="IPR027417">
    <property type="entry name" value="P-loop_NTPase"/>
</dbReference>
<evidence type="ECO:0000256" key="5">
    <source>
        <dbReference type="ARBA" id="ARBA00022741"/>
    </source>
</evidence>
<dbReference type="InterPro" id="IPR003439">
    <property type="entry name" value="ABC_transporter-like_ATP-bd"/>
</dbReference>
<proteinExistence type="inferred from homology"/>
<protein>
    <submittedName>
        <fullName evidence="9">ABC transporter ATP-binding protein</fullName>
    </submittedName>
</protein>
<reference evidence="9 10" key="1">
    <citation type="submission" date="2019-03" db="EMBL/GenBank/DDBJ databases">
        <title>Genome sequence of Lentibacillus salicampi ATCC BAA-719.</title>
        <authorList>
            <person name="Maclea K.S."/>
            <person name="Simoes Junior M."/>
        </authorList>
    </citation>
    <scope>NUCLEOTIDE SEQUENCE [LARGE SCALE GENOMIC DNA]</scope>
    <source>
        <strain evidence="9 10">ATCC BAA-719</strain>
    </source>
</reference>
<dbReference type="RefSeq" id="WP_135110673.1">
    <property type="nucleotide sequence ID" value="NZ_SRHY01000026.1"/>
</dbReference>
<dbReference type="InterPro" id="IPR013563">
    <property type="entry name" value="Oligopep_ABC_C"/>
</dbReference>
<keyword evidence="6 9" id="KW-0067">ATP-binding</keyword>
<dbReference type="Pfam" id="PF00005">
    <property type="entry name" value="ABC_tran"/>
    <property type="match status" value="1"/>
</dbReference>
<dbReference type="GO" id="GO:0005886">
    <property type="term" value="C:plasma membrane"/>
    <property type="evidence" value="ECO:0007669"/>
    <property type="project" value="UniProtKB-SubCell"/>
</dbReference>
<dbReference type="PROSITE" id="PS00211">
    <property type="entry name" value="ABC_TRANSPORTER_1"/>
    <property type="match status" value="1"/>
</dbReference>
<sequence>MEKILEVNDLHVTFSTFGGTVQAVRGVSFDLHKGETLAIVGESGCGKSVTSNAIMRLIPDPPGKISNGTIEFKGKDLTQFSQKAMRSIRGVDISMIFQDPMTALNPTLTIGTQLVEGLMEHRKTSRAEAKERALEMMNLVGIPNPEERFKQYPHQFSGGMRQRIVIAIALICEPELLIADEPTTALDVTIQAQILELFETIQEQTGVSIILITHDLGVVAKIADRIVVMYAGKIIEEGTRKEIFYHPEHPYTKGLLKSVPRLDIKGANLIPIDGTPPDLFSPPQGCPFTARCSMAMEVCDKVYPLQTELSDTHKVDCWLQDDRAEQLVAQAADKT</sequence>
<evidence type="ECO:0000259" key="8">
    <source>
        <dbReference type="PROSITE" id="PS50893"/>
    </source>
</evidence>
<dbReference type="Pfam" id="PF08352">
    <property type="entry name" value="oligo_HPY"/>
    <property type="match status" value="1"/>
</dbReference>
<evidence type="ECO:0000256" key="2">
    <source>
        <dbReference type="ARBA" id="ARBA00005417"/>
    </source>
</evidence>
<gene>
    <name evidence="9" type="ORF">E4U82_13370</name>
</gene>
<evidence type="ECO:0000256" key="4">
    <source>
        <dbReference type="ARBA" id="ARBA00022475"/>
    </source>
</evidence>
<dbReference type="Proteomes" id="UP000298484">
    <property type="component" value="Unassembled WGS sequence"/>
</dbReference>
<dbReference type="PANTHER" id="PTHR43297:SF2">
    <property type="entry name" value="DIPEPTIDE TRANSPORT ATP-BINDING PROTEIN DPPD"/>
    <property type="match status" value="1"/>
</dbReference>
<dbReference type="Gene3D" id="3.40.50.300">
    <property type="entry name" value="P-loop containing nucleotide triphosphate hydrolases"/>
    <property type="match status" value="1"/>
</dbReference>
<keyword evidence="4" id="KW-1003">Cell membrane</keyword>
<dbReference type="GO" id="GO:0005524">
    <property type="term" value="F:ATP binding"/>
    <property type="evidence" value="ECO:0007669"/>
    <property type="project" value="UniProtKB-KW"/>
</dbReference>
<dbReference type="AlphaFoldDB" id="A0A4Y9A8S6"/>
<evidence type="ECO:0000256" key="1">
    <source>
        <dbReference type="ARBA" id="ARBA00004202"/>
    </source>
</evidence>
<evidence type="ECO:0000313" key="10">
    <source>
        <dbReference type="Proteomes" id="UP000298484"/>
    </source>
</evidence>
<dbReference type="InterPro" id="IPR017871">
    <property type="entry name" value="ABC_transporter-like_CS"/>
</dbReference>
<dbReference type="NCBIfam" id="TIGR01727">
    <property type="entry name" value="oligo_HPY"/>
    <property type="match status" value="1"/>
</dbReference>
<dbReference type="SMART" id="SM00382">
    <property type="entry name" value="AAA"/>
    <property type="match status" value="1"/>
</dbReference>
<keyword evidence="5" id="KW-0547">Nucleotide-binding</keyword>
<dbReference type="InterPro" id="IPR050388">
    <property type="entry name" value="ABC_Ni/Peptide_Import"/>
</dbReference>
<evidence type="ECO:0000256" key="3">
    <source>
        <dbReference type="ARBA" id="ARBA00022448"/>
    </source>
</evidence>
<dbReference type="SUPFAM" id="SSF52540">
    <property type="entry name" value="P-loop containing nucleoside triphosphate hydrolases"/>
    <property type="match status" value="1"/>
</dbReference>
<dbReference type="PANTHER" id="PTHR43297">
    <property type="entry name" value="OLIGOPEPTIDE TRANSPORT ATP-BINDING PROTEIN APPD"/>
    <property type="match status" value="1"/>
</dbReference>
<dbReference type="FunFam" id="3.40.50.300:FF:000016">
    <property type="entry name" value="Oligopeptide ABC transporter ATP-binding component"/>
    <property type="match status" value="1"/>
</dbReference>
<keyword evidence="10" id="KW-1185">Reference proteome</keyword>
<keyword evidence="3" id="KW-0813">Transport</keyword>
<comment type="similarity">
    <text evidence="2">Belongs to the ABC transporter superfamily.</text>
</comment>
<dbReference type="CDD" id="cd03257">
    <property type="entry name" value="ABC_NikE_OppD_transporters"/>
    <property type="match status" value="1"/>
</dbReference>
<evidence type="ECO:0000256" key="6">
    <source>
        <dbReference type="ARBA" id="ARBA00022840"/>
    </source>
</evidence>
<dbReference type="PROSITE" id="PS50893">
    <property type="entry name" value="ABC_TRANSPORTER_2"/>
    <property type="match status" value="1"/>
</dbReference>
<dbReference type="OrthoDB" id="9802264at2"/>
<evidence type="ECO:0000313" key="9">
    <source>
        <dbReference type="EMBL" id="TFJ92246.1"/>
    </source>
</evidence>
<dbReference type="GO" id="GO:0015833">
    <property type="term" value="P:peptide transport"/>
    <property type="evidence" value="ECO:0007669"/>
    <property type="project" value="InterPro"/>
</dbReference>
<accession>A0A4Y9A8S6</accession>
<keyword evidence="7" id="KW-0472">Membrane</keyword>
<comment type="caution">
    <text evidence="9">The sequence shown here is derived from an EMBL/GenBank/DDBJ whole genome shotgun (WGS) entry which is preliminary data.</text>
</comment>
<dbReference type="GO" id="GO:0016887">
    <property type="term" value="F:ATP hydrolysis activity"/>
    <property type="evidence" value="ECO:0007669"/>
    <property type="project" value="InterPro"/>
</dbReference>
<feature type="domain" description="ABC transporter" evidence="8">
    <location>
        <begin position="5"/>
        <end position="256"/>
    </location>
</feature>
<dbReference type="InterPro" id="IPR003593">
    <property type="entry name" value="AAA+_ATPase"/>
</dbReference>
<name>A0A4Y9A8S6_9BACI</name>
<comment type="subcellular location">
    <subcellularLocation>
        <location evidence="1">Cell membrane</location>
        <topology evidence="1">Peripheral membrane protein</topology>
    </subcellularLocation>
</comment>